<dbReference type="AlphaFoldDB" id="A0AA36M2K5"/>
<feature type="region of interest" description="Disordered" evidence="1">
    <location>
        <begin position="1"/>
        <end position="20"/>
    </location>
</feature>
<proteinExistence type="predicted"/>
<evidence type="ECO:0000313" key="3">
    <source>
        <dbReference type="Proteomes" id="UP001176961"/>
    </source>
</evidence>
<dbReference type="EMBL" id="CATQJL010000112">
    <property type="protein sequence ID" value="CAJ0595416.1"/>
    <property type="molecule type" value="Genomic_DNA"/>
</dbReference>
<accession>A0AA36M2K5</accession>
<sequence length="88" mass="10397">MSLPHPNGPSTDHVKNFEKNVDKQVPWNRVEEWSDKNITEVFKQAQPGDEIDVKLTVDFSKASRYTTTEEKKEFMRRIAELEARYMPR</sequence>
<dbReference type="Proteomes" id="UP001176961">
    <property type="component" value="Unassembled WGS sequence"/>
</dbReference>
<protein>
    <submittedName>
        <fullName evidence="2">Uncharacterized protein</fullName>
    </submittedName>
</protein>
<name>A0AA36M2K5_CYLNA</name>
<comment type="caution">
    <text evidence="2">The sequence shown here is derived from an EMBL/GenBank/DDBJ whole genome shotgun (WGS) entry which is preliminary data.</text>
</comment>
<gene>
    <name evidence="2" type="ORF">CYNAS_LOCUS7399</name>
</gene>
<organism evidence="2 3">
    <name type="scientific">Cylicocyclus nassatus</name>
    <name type="common">Nematode worm</name>
    <dbReference type="NCBI Taxonomy" id="53992"/>
    <lineage>
        <taxon>Eukaryota</taxon>
        <taxon>Metazoa</taxon>
        <taxon>Ecdysozoa</taxon>
        <taxon>Nematoda</taxon>
        <taxon>Chromadorea</taxon>
        <taxon>Rhabditida</taxon>
        <taxon>Rhabditina</taxon>
        <taxon>Rhabditomorpha</taxon>
        <taxon>Strongyloidea</taxon>
        <taxon>Strongylidae</taxon>
        <taxon>Cylicocyclus</taxon>
    </lineage>
</organism>
<evidence type="ECO:0000313" key="2">
    <source>
        <dbReference type="EMBL" id="CAJ0595416.1"/>
    </source>
</evidence>
<evidence type="ECO:0000256" key="1">
    <source>
        <dbReference type="SAM" id="MobiDB-lite"/>
    </source>
</evidence>
<reference evidence="2" key="1">
    <citation type="submission" date="2023-07" db="EMBL/GenBank/DDBJ databases">
        <authorList>
            <consortium name="CYATHOMIX"/>
        </authorList>
    </citation>
    <scope>NUCLEOTIDE SEQUENCE</scope>
    <source>
        <strain evidence="2">N/A</strain>
    </source>
</reference>
<keyword evidence="3" id="KW-1185">Reference proteome</keyword>